<dbReference type="EMBL" id="JTEO01000004">
    <property type="protein sequence ID" value="MCQ6963056.1"/>
    <property type="molecule type" value="Genomic_DNA"/>
</dbReference>
<gene>
    <name evidence="1" type="ORF">PV02_08410</name>
</gene>
<dbReference type="Proteomes" id="UP001206983">
    <property type="component" value="Unassembled WGS sequence"/>
</dbReference>
<proteinExistence type="predicted"/>
<accession>A0AAE3HAK3</accession>
<protein>
    <submittedName>
        <fullName evidence="1">Uncharacterized protein</fullName>
    </submittedName>
</protein>
<sequence>MAEVNESDRFECVIVNVFDKGMWKGVVVEEVRSGGRVYFGRTKAEGFNYEPGDSLFIGIRPLAYPMEERTMEVILYDGDDNKLDWTYL</sequence>
<reference evidence="1 2" key="1">
    <citation type="journal article" date="2011" name="Appl. Environ. Microbiol.">
        <title>Methanogenic archaea isolated from Taiwan's Chelungpu fault.</title>
        <authorList>
            <person name="Wu S.Y."/>
            <person name="Lai M.C."/>
        </authorList>
    </citation>
    <scope>NUCLEOTIDE SEQUENCE [LARGE SCALE GENOMIC DNA]</scope>
    <source>
        <strain evidence="1 2">St545Mb</strain>
    </source>
</reference>
<keyword evidence="2" id="KW-1185">Reference proteome</keyword>
<evidence type="ECO:0000313" key="2">
    <source>
        <dbReference type="Proteomes" id="UP001206983"/>
    </source>
</evidence>
<dbReference type="AlphaFoldDB" id="A0AAE3HAK3"/>
<dbReference type="RefSeq" id="WP_256622947.1">
    <property type="nucleotide sequence ID" value="NZ_JTEO01000004.1"/>
</dbReference>
<organism evidence="1 2">
    <name type="scientific">Methanolobus chelungpuianus</name>
    <dbReference type="NCBI Taxonomy" id="502115"/>
    <lineage>
        <taxon>Archaea</taxon>
        <taxon>Methanobacteriati</taxon>
        <taxon>Methanobacteriota</taxon>
        <taxon>Stenosarchaea group</taxon>
        <taxon>Methanomicrobia</taxon>
        <taxon>Methanosarcinales</taxon>
        <taxon>Methanosarcinaceae</taxon>
        <taxon>Methanolobus</taxon>
    </lineage>
</organism>
<evidence type="ECO:0000313" key="1">
    <source>
        <dbReference type="EMBL" id="MCQ6963056.1"/>
    </source>
</evidence>
<comment type="caution">
    <text evidence="1">The sequence shown here is derived from an EMBL/GenBank/DDBJ whole genome shotgun (WGS) entry which is preliminary data.</text>
</comment>
<name>A0AAE3HAK3_9EURY</name>